<dbReference type="AlphaFoldDB" id="A0A553NJ99"/>
<dbReference type="EMBL" id="SRMA01026909">
    <property type="protein sequence ID" value="TRY65494.1"/>
    <property type="molecule type" value="Genomic_DNA"/>
</dbReference>
<protein>
    <submittedName>
        <fullName evidence="1">Uncharacterized protein</fullName>
    </submittedName>
</protein>
<comment type="caution">
    <text evidence="1">The sequence shown here is derived from an EMBL/GenBank/DDBJ whole genome shotgun (WGS) entry which is preliminary data.</text>
</comment>
<organism evidence="1 2">
    <name type="scientific">Danionella cerebrum</name>
    <dbReference type="NCBI Taxonomy" id="2873325"/>
    <lineage>
        <taxon>Eukaryota</taxon>
        <taxon>Metazoa</taxon>
        <taxon>Chordata</taxon>
        <taxon>Craniata</taxon>
        <taxon>Vertebrata</taxon>
        <taxon>Euteleostomi</taxon>
        <taxon>Actinopterygii</taxon>
        <taxon>Neopterygii</taxon>
        <taxon>Teleostei</taxon>
        <taxon>Ostariophysi</taxon>
        <taxon>Cypriniformes</taxon>
        <taxon>Danionidae</taxon>
        <taxon>Danioninae</taxon>
        <taxon>Danionella</taxon>
    </lineage>
</organism>
<dbReference type="OrthoDB" id="7357196at2759"/>
<proteinExistence type="predicted"/>
<evidence type="ECO:0000313" key="2">
    <source>
        <dbReference type="Proteomes" id="UP000316079"/>
    </source>
</evidence>
<feature type="non-terminal residue" evidence="1">
    <location>
        <position position="1"/>
    </location>
</feature>
<name>A0A553NJ99_9TELE</name>
<accession>A0A553NJ99</accession>
<evidence type="ECO:0000313" key="1">
    <source>
        <dbReference type="EMBL" id="TRY65494.1"/>
    </source>
</evidence>
<keyword evidence="2" id="KW-1185">Reference proteome</keyword>
<sequence>ASPLVAVQKQIVRVEVKAGENLNKQQISHTVINKVYEELRRQGLSAEVKMYWREQSDGEVLQRAANSSNSSQSCS</sequence>
<reference evidence="1 2" key="1">
    <citation type="journal article" date="2019" name="Sci. Data">
        <title>Hybrid genome assembly and annotation of Danionella translucida.</title>
        <authorList>
            <person name="Kadobianskyi M."/>
            <person name="Schulze L."/>
            <person name="Schuelke M."/>
            <person name="Judkewitz B."/>
        </authorList>
    </citation>
    <scope>NUCLEOTIDE SEQUENCE [LARGE SCALE GENOMIC DNA]</scope>
    <source>
        <strain evidence="1 2">Bolton</strain>
    </source>
</reference>
<gene>
    <name evidence="1" type="ORF">DNTS_021726</name>
</gene>
<dbReference type="Proteomes" id="UP000316079">
    <property type="component" value="Unassembled WGS sequence"/>
</dbReference>